<evidence type="ECO:0000313" key="10">
    <source>
        <dbReference type="EMBL" id="TMQ51130.1"/>
    </source>
</evidence>
<keyword evidence="7" id="KW-0418">Kinase</keyword>
<keyword evidence="3" id="KW-0963">Cytoplasm</keyword>
<dbReference type="GO" id="GO:0009401">
    <property type="term" value="P:phosphoenolpyruvate-dependent sugar phosphotransferase system"/>
    <property type="evidence" value="ECO:0007669"/>
    <property type="project" value="UniProtKB-KW"/>
</dbReference>
<keyword evidence="5" id="KW-0808">Transferase</keyword>
<evidence type="ECO:0000256" key="2">
    <source>
        <dbReference type="ARBA" id="ARBA00022448"/>
    </source>
</evidence>
<feature type="compositionally biased region" description="Basic residues" evidence="8">
    <location>
        <begin position="1"/>
        <end position="16"/>
    </location>
</feature>
<comment type="subcellular location">
    <subcellularLocation>
        <location evidence="1">Cytoplasm</location>
    </subcellularLocation>
</comment>
<sequence>MLRRGARPRRDRRGHRAQPSDPAGLPPQSRSLRRGGAGRAAQGQGSGQHPHPAWPEGMSWVLHRVDDRLIHGQVVIAWGHRLNPRTIWVVDDASAANSWERDLLQSAAPGVEVRVLTVAEAAARYGEVAAVQGPAFLVVRDLATARALVEAGAAIPSFNLGGLHYAPGKEKVNEYIYLDESDRSAARALEARGVELVVQDVPASRAQRLGSLDPESAAS</sequence>
<evidence type="ECO:0000256" key="3">
    <source>
        <dbReference type="ARBA" id="ARBA00022490"/>
    </source>
</evidence>
<protein>
    <submittedName>
        <fullName evidence="10">PTS sugar transporter subunit IIB</fullName>
    </submittedName>
</protein>
<dbReference type="GO" id="GO:0008982">
    <property type="term" value="F:protein-N(PI)-phosphohistidine-sugar phosphotransferase activity"/>
    <property type="evidence" value="ECO:0007669"/>
    <property type="project" value="InterPro"/>
</dbReference>
<keyword evidence="2" id="KW-0813">Transport</keyword>
<evidence type="ECO:0000256" key="5">
    <source>
        <dbReference type="ARBA" id="ARBA00022679"/>
    </source>
</evidence>
<evidence type="ECO:0000256" key="7">
    <source>
        <dbReference type="ARBA" id="ARBA00022777"/>
    </source>
</evidence>
<gene>
    <name evidence="10" type="ORF">E6K73_06665</name>
</gene>
<dbReference type="PROSITE" id="PS51101">
    <property type="entry name" value="PTS_EIIB_TYPE_4"/>
    <property type="match status" value="1"/>
</dbReference>
<dbReference type="EMBL" id="VBOT01000080">
    <property type="protein sequence ID" value="TMQ51130.1"/>
    <property type="molecule type" value="Genomic_DNA"/>
</dbReference>
<accession>A0A538SID1</accession>
<reference evidence="10 11" key="1">
    <citation type="journal article" date="2019" name="Nat. Microbiol.">
        <title>Mediterranean grassland soil C-N compound turnover is dependent on rainfall and depth, and is mediated by genomically divergent microorganisms.</title>
        <authorList>
            <person name="Diamond S."/>
            <person name="Andeer P.F."/>
            <person name="Li Z."/>
            <person name="Crits-Christoph A."/>
            <person name="Burstein D."/>
            <person name="Anantharaman K."/>
            <person name="Lane K.R."/>
            <person name="Thomas B.C."/>
            <person name="Pan C."/>
            <person name="Northen T.R."/>
            <person name="Banfield J.F."/>
        </authorList>
    </citation>
    <scope>NUCLEOTIDE SEQUENCE [LARGE SCALE GENOMIC DNA]</scope>
    <source>
        <strain evidence="10">WS_3</strain>
    </source>
</reference>
<organism evidence="10 11">
    <name type="scientific">Eiseniibacteriota bacterium</name>
    <dbReference type="NCBI Taxonomy" id="2212470"/>
    <lineage>
        <taxon>Bacteria</taxon>
        <taxon>Candidatus Eiseniibacteriota</taxon>
    </lineage>
</organism>
<feature type="region of interest" description="Disordered" evidence="8">
    <location>
        <begin position="1"/>
        <end position="55"/>
    </location>
</feature>
<proteinExistence type="predicted"/>
<dbReference type="InterPro" id="IPR036667">
    <property type="entry name" value="PTS_IIB_sorbose-sp_sf"/>
</dbReference>
<dbReference type="GO" id="GO:0016301">
    <property type="term" value="F:kinase activity"/>
    <property type="evidence" value="ECO:0007669"/>
    <property type="project" value="UniProtKB-KW"/>
</dbReference>
<keyword evidence="6" id="KW-0598">Phosphotransferase system</keyword>
<keyword evidence="4 10" id="KW-0762">Sugar transport</keyword>
<evidence type="ECO:0000256" key="1">
    <source>
        <dbReference type="ARBA" id="ARBA00004496"/>
    </source>
</evidence>
<evidence type="ECO:0000313" key="11">
    <source>
        <dbReference type="Proteomes" id="UP000320184"/>
    </source>
</evidence>
<name>A0A538SID1_UNCEI</name>
<dbReference type="InterPro" id="IPR004720">
    <property type="entry name" value="PTS_IIB_sorbose-sp"/>
</dbReference>
<evidence type="ECO:0000256" key="4">
    <source>
        <dbReference type="ARBA" id="ARBA00022597"/>
    </source>
</evidence>
<dbReference type="Gene3D" id="3.40.35.10">
    <property type="entry name" value="Phosphotransferase system, sorbose subfamily IIB component"/>
    <property type="match status" value="1"/>
</dbReference>
<dbReference type="AlphaFoldDB" id="A0A538SID1"/>
<evidence type="ECO:0000256" key="8">
    <source>
        <dbReference type="SAM" id="MobiDB-lite"/>
    </source>
</evidence>
<comment type="caution">
    <text evidence="10">The sequence shown here is derived from an EMBL/GenBank/DDBJ whole genome shotgun (WGS) entry which is preliminary data.</text>
</comment>
<dbReference type="GO" id="GO:0005737">
    <property type="term" value="C:cytoplasm"/>
    <property type="evidence" value="ECO:0007669"/>
    <property type="project" value="UniProtKB-SubCell"/>
</dbReference>
<dbReference type="Pfam" id="PF03830">
    <property type="entry name" value="PTSIIB_sorb"/>
    <property type="match status" value="1"/>
</dbReference>
<dbReference type="SUPFAM" id="SSF52728">
    <property type="entry name" value="PTS IIb component"/>
    <property type="match status" value="1"/>
</dbReference>
<dbReference type="Proteomes" id="UP000320184">
    <property type="component" value="Unassembled WGS sequence"/>
</dbReference>
<evidence type="ECO:0000259" key="9">
    <source>
        <dbReference type="PROSITE" id="PS51101"/>
    </source>
</evidence>
<evidence type="ECO:0000256" key="6">
    <source>
        <dbReference type="ARBA" id="ARBA00022683"/>
    </source>
</evidence>
<feature type="domain" description="PTS EIIB type-4" evidence="9">
    <location>
        <begin position="56"/>
        <end position="219"/>
    </location>
</feature>